<sequence length="86" mass="10217">MSETKSKDSYQKQNLIVIGQHYVLKTCIYRGKKHNWYLGNPFIFISLYSQPSTKHSQVITSSSDWQFHLPDRQTQTSTVYKRKKNF</sequence>
<proteinExistence type="predicted"/>
<evidence type="ECO:0000313" key="2">
    <source>
        <dbReference type="Proteomes" id="UP000683925"/>
    </source>
</evidence>
<dbReference type="AlphaFoldDB" id="A0A8S1UA44"/>
<evidence type="ECO:0000313" key="1">
    <source>
        <dbReference type="EMBL" id="CAD8161730.1"/>
    </source>
</evidence>
<name>A0A8S1UA44_PAROT</name>
<dbReference type="Proteomes" id="UP000683925">
    <property type="component" value="Unassembled WGS sequence"/>
</dbReference>
<keyword evidence="2" id="KW-1185">Reference proteome</keyword>
<organism evidence="1 2">
    <name type="scientific">Paramecium octaurelia</name>
    <dbReference type="NCBI Taxonomy" id="43137"/>
    <lineage>
        <taxon>Eukaryota</taxon>
        <taxon>Sar</taxon>
        <taxon>Alveolata</taxon>
        <taxon>Ciliophora</taxon>
        <taxon>Intramacronucleata</taxon>
        <taxon>Oligohymenophorea</taxon>
        <taxon>Peniculida</taxon>
        <taxon>Parameciidae</taxon>
        <taxon>Paramecium</taxon>
    </lineage>
</organism>
<protein>
    <submittedName>
        <fullName evidence="1">Uncharacterized protein</fullName>
    </submittedName>
</protein>
<comment type="caution">
    <text evidence="1">The sequence shown here is derived from an EMBL/GenBank/DDBJ whole genome shotgun (WGS) entry which is preliminary data.</text>
</comment>
<accession>A0A8S1UA44</accession>
<reference evidence="1" key="1">
    <citation type="submission" date="2021-01" db="EMBL/GenBank/DDBJ databases">
        <authorList>
            <consortium name="Genoscope - CEA"/>
            <person name="William W."/>
        </authorList>
    </citation>
    <scope>NUCLEOTIDE SEQUENCE</scope>
</reference>
<gene>
    <name evidence="1" type="ORF">POCTA_138.1.T0400187</name>
</gene>
<dbReference type="EMBL" id="CAJJDP010000040">
    <property type="protein sequence ID" value="CAD8161730.1"/>
    <property type="molecule type" value="Genomic_DNA"/>
</dbReference>